<evidence type="ECO:0000313" key="3">
    <source>
        <dbReference type="EMBL" id="EFI33061.1"/>
    </source>
</evidence>
<protein>
    <recommendedName>
        <fullName evidence="5">DUF4438 domain-containing protein</fullName>
    </recommendedName>
</protein>
<evidence type="ECO:0000259" key="1">
    <source>
        <dbReference type="Pfam" id="PF14505"/>
    </source>
</evidence>
<comment type="caution">
    <text evidence="3">The sequence shown here is derived from an EMBL/GenBank/DDBJ whole genome shotgun (WGS) entry which is preliminary data.</text>
</comment>
<keyword evidence="4" id="KW-1185">Reference proteome</keyword>
<accession>D6SUT1</accession>
<evidence type="ECO:0000313" key="4">
    <source>
        <dbReference type="Proteomes" id="UP000005496"/>
    </source>
</evidence>
<feature type="domain" description="DUF4438" evidence="2">
    <location>
        <begin position="173"/>
        <end position="293"/>
    </location>
</feature>
<dbReference type="AlphaFoldDB" id="D6SUT1"/>
<dbReference type="InterPro" id="IPR044909">
    <property type="entry name" value="TM_1086_sf"/>
</dbReference>
<dbReference type="InterPro" id="IPR044910">
    <property type="entry name" value="TM_1086_SG_dom"/>
</dbReference>
<proteinExistence type="predicted"/>
<evidence type="ECO:0008006" key="5">
    <source>
        <dbReference type="Google" id="ProtNLM"/>
    </source>
</evidence>
<dbReference type="Pfam" id="PF14505">
    <property type="entry name" value="DUF4438"/>
    <property type="match status" value="1"/>
</dbReference>
<dbReference type="OrthoDB" id="596789at2"/>
<dbReference type="InterPro" id="IPR048399">
    <property type="entry name" value="DUF4438_C"/>
</dbReference>
<organism evidence="3 4">
    <name type="scientific">Desulfonatronospira thiodismutans ASO3-1</name>
    <dbReference type="NCBI Taxonomy" id="555779"/>
    <lineage>
        <taxon>Bacteria</taxon>
        <taxon>Pseudomonadati</taxon>
        <taxon>Thermodesulfobacteriota</taxon>
        <taxon>Desulfovibrionia</taxon>
        <taxon>Desulfovibrionales</taxon>
        <taxon>Desulfonatronovibrionaceae</taxon>
        <taxon>Desulfonatronospira</taxon>
    </lineage>
</organism>
<dbReference type="Gene3D" id="2.40.10.170">
    <property type="match status" value="1"/>
</dbReference>
<sequence>MNKEKNKLSTNKEHIIEFLLEGKPGPPKAQAGWGLDHEGSPFILPSIGGITLNVQVGDSAFGWAGDHVEPGVSCTGNTHKPAEHPNNSLQLFSCIGNRATVISGEAKGSPGFVMGKHGGSEHLILDFSREIKEKLSYEDTIRIHARGQGLQLTDYPEIALQNLDPDLLELMDIEINDKSGIKVPVTAIVPAVCVGSGTGAAHTAKGDCDIITSDRDSVDKYALDSLRFGDFVALMDQDHRFGRTYRQGWLAIGVISHSDCRRAGHGPGVTTVMTAESSLIEPVISRKANVGVLLDIGTRT</sequence>
<dbReference type="RefSeq" id="WP_008871754.1">
    <property type="nucleotide sequence ID" value="NZ_ACJN02000004.1"/>
</dbReference>
<dbReference type="InterPro" id="IPR029433">
    <property type="entry name" value="DUF4438_N"/>
</dbReference>
<dbReference type="Proteomes" id="UP000005496">
    <property type="component" value="Unassembled WGS sequence"/>
</dbReference>
<dbReference type="EMBL" id="ACJN02000004">
    <property type="protein sequence ID" value="EFI33061.1"/>
    <property type="molecule type" value="Genomic_DNA"/>
</dbReference>
<gene>
    <name evidence="3" type="ORF">Dthio_PD0375</name>
</gene>
<dbReference type="Gene3D" id="2.102.30.10">
    <property type="entry name" value="tm1086 (SG structure) domain"/>
    <property type="match status" value="1"/>
</dbReference>
<feature type="domain" description="DUF4438" evidence="1">
    <location>
        <begin position="34"/>
        <end position="169"/>
    </location>
</feature>
<dbReference type="Pfam" id="PF20999">
    <property type="entry name" value="DUF4438_C"/>
    <property type="match status" value="1"/>
</dbReference>
<reference evidence="3" key="1">
    <citation type="submission" date="2010-05" db="EMBL/GenBank/DDBJ databases">
        <title>The draft genome of Desulfonatronospira thiodismutans ASO3-1.</title>
        <authorList>
            <consortium name="US DOE Joint Genome Institute (JGI-PGF)"/>
            <person name="Lucas S."/>
            <person name="Copeland A."/>
            <person name="Lapidus A."/>
            <person name="Cheng J.-F."/>
            <person name="Bruce D."/>
            <person name="Goodwin L."/>
            <person name="Pitluck S."/>
            <person name="Chertkov O."/>
            <person name="Brettin T."/>
            <person name="Detter J.C."/>
            <person name="Han C."/>
            <person name="Land M.L."/>
            <person name="Hauser L."/>
            <person name="Kyrpides N."/>
            <person name="Mikhailova N."/>
            <person name="Muyzer G."/>
            <person name="Woyke T."/>
        </authorList>
    </citation>
    <scope>NUCLEOTIDE SEQUENCE [LARGE SCALE GENOMIC DNA]</scope>
    <source>
        <strain evidence="3">ASO3-1</strain>
    </source>
</reference>
<dbReference type="Gene3D" id="4.10.1180.10">
    <property type="entry name" value="tm1086 domain"/>
    <property type="match status" value="1"/>
</dbReference>
<dbReference type="eggNOG" id="ENOG502Z80Y">
    <property type="taxonomic scope" value="Bacteria"/>
</dbReference>
<evidence type="ECO:0000259" key="2">
    <source>
        <dbReference type="Pfam" id="PF20999"/>
    </source>
</evidence>
<name>D6SUT1_9BACT</name>